<keyword evidence="2" id="KW-0503">Monooxygenase</keyword>
<dbReference type="OMA" id="FGVPQLW"/>
<dbReference type="PRINTS" id="PR00385">
    <property type="entry name" value="P450"/>
</dbReference>
<evidence type="ECO:0000256" key="2">
    <source>
        <dbReference type="RuleBase" id="RU000461"/>
    </source>
</evidence>
<feature type="binding site" description="axial binding residue" evidence="1">
    <location>
        <position position="513"/>
    </location>
    <ligand>
        <name>heme</name>
        <dbReference type="ChEBI" id="CHEBI:30413"/>
    </ligand>
    <ligandPart>
        <name>Fe</name>
        <dbReference type="ChEBI" id="CHEBI:18248"/>
    </ligandPart>
</feature>
<dbReference type="GO" id="GO:0020037">
    <property type="term" value="F:heme binding"/>
    <property type="evidence" value="ECO:0007669"/>
    <property type="project" value="InterPro"/>
</dbReference>
<dbReference type="Proteomes" id="UP000006671">
    <property type="component" value="Unassembled WGS sequence"/>
</dbReference>
<dbReference type="GO" id="GO:0005506">
    <property type="term" value="F:iron ion binding"/>
    <property type="evidence" value="ECO:0007669"/>
    <property type="project" value="InterPro"/>
</dbReference>
<sequence>MSATTTTTLPYSIINTLLIAILVILIFYIFNILYRVYKNVKLVKHIPGYWQIIYTPFHIPLIANYCNFTTADKVRELSFQFGGEGKIFRLSMCNQNMIWLLDRDLIKQVNITKANTFDKPNYVYQAFRIYGENLLSAPNHEIWKKHHRIVSPAFSAKNLELVCQISNQASDMLIERWIKLLNNNTISINSNISKNGNNQQLVQINIEDFSELTMTVLLAGGFGMKTVPTFLDSDSKKNQLYTNEMNKGNEFVSNMEIVWRRALVLRRFVQQDEYPLLYKLLLNLTSVGKALDYIGQSIDNMIDERINEIKQSSNNNSNNINSNNDSNSVSTFNSNEIDWDERKDLLSLLVRANLQDSVLTRGELKSNALVFSLAGYDTSSTSLQWLMYELSKHVNIQKECQHEIDTLLGNNEFTYNDFDKFEYITSVVMECLRIHPPVFEVDKIVAKKNTIIGEYEIPKGTQININLIDVNRDEKLWENPQEFNPNRFKTQQEKEFVQNNHQWIPFSSGNRRCIGYKFAQMEITSVIIRLLQKCNFILLNDEIKDPIGIETSLTSKPTNLKIGVQLRQ</sequence>
<dbReference type="STRING" id="5762.D2VXD0"/>
<accession>D2VXD0</accession>
<keyword evidence="3" id="KW-0812">Transmembrane</keyword>
<dbReference type="VEuPathDB" id="AmoebaDB:NAEGRDRAFT_73702"/>
<dbReference type="Pfam" id="PF00067">
    <property type="entry name" value="p450"/>
    <property type="match status" value="2"/>
</dbReference>
<keyword evidence="1 2" id="KW-0479">Metal-binding</keyword>
<keyword evidence="1 2" id="KW-0349">Heme</keyword>
<keyword evidence="3" id="KW-1133">Transmembrane helix</keyword>
<dbReference type="InterPro" id="IPR001128">
    <property type="entry name" value="Cyt_P450"/>
</dbReference>
<gene>
    <name evidence="4" type="ORF">NAEGRDRAFT_73702</name>
</gene>
<evidence type="ECO:0000256" key="1">
    <source>
        <dbReference type="PIRSR" id="PIRSR602401-1"/>
    </source>
</evidence>
<dbReference type="OrthoDB" id="1470350at2759"/>
<keyword evidence="1 2" id="KW-0408">Iron</keyword>
<dbReference type="GeneID" id="8858329"/>
<name>D2VXD0_NAEGR</name>
<comment type="cofactor">
    <cofactor evidence="1">
        <name>heme</name>
        <dbReference type="ChEBI" id="CHEBI:30413"/>
    </cofactor>
</comment>
<keyword evidence="3" id="KW-0472">Membrane</keyword>
<dbReference type="RefSeq" id="XP_002671229.1">
    <property type="nucleotide sequence ID" value="XM_002671183.1"/>
</dbReference>
<evidence type="ECO:0000256" key="3">
    <source>
        <dbReference type="SAM" id="Phobius"/>
    </source>
</evidence>
<reference evidence="4 5" key="1">
    <citation type="journal article" date="2010" name="Cell">
        <title>The genome of Naegleria gruberi illuminates early eukaryotic versatility.</title>
        <authorList>
            <person name="Fritz-Laylin L.K."/>
            <person name="Prochnik S.E."/>
            <person name="Ginger M.L."/>
            <person name="Dacks J.B."/>
            <person name="Carpenter M.L."/>
            <person name="Field M.C."/>
            <person name="Kuo A."/>
            <person name="Paredez A."/>
            <person name="Chapman J."/>
            <person name="Pham J."/>
            <person name="Shu S."/>
            <person name="Neupane R."/>
            <person name="Cipriano M."/>
            <person name="Mancuso J."/>
            <person name="Tu H."/>
            <person name="Salamov A."/>
            <person name="Lindquist E."/>
            <person name="Shapiro H."/>
            <person name="Lucas S."/>
            <person name="Grigoriev I.V."/>
            <person name="Cande W.Z."/>
            <person name="Fulton C."/>
            <person name="Rokhsar D.S."/>
            <person name="Dawson S.C."/>
        </authorList>
    </citation>
    <scope>NUCLEOTIDE SEQUENCE [LARGE SCALE GENOMIC DNA]</scope>
    <source>
        <strain evidence="4 5">NEG-M</strain>
    </source>
</reference>
<dbReference type="InParanoid" id="D2VXD0"/>
<dbReference type="GO" id="GO:0016705">
    <property type="term" value="F:oxidoreductase activity, acting on paired donors, with incorporation or reduction of molecular oxygen"/>
    <property type="evidence" value="ECO:0007669"/>
    <property type="project" value="InterPro"/>
</dbReference>
<protein>
    <submittedName>
        <fullName evidence="4">Predicted protein</fullName>
    </submittedName>
</protein>
<dbReference type="KEGG" id="ngr:NAEGRDRAFT_73702"/>
<proteinExistence type="inferred from homology"/>
<keyword evidence="2" id="KW-0560">Oxidoreductase</keyword>
<evidence type="ECO:0000313" key="4">
    <source>
        <dbReference type="EMBL" id="EFC38485.1"/>
    </source>
</evidence>
<dbReference type="InterPro" id="IPR036396">
    <property type="entry name" value="Cyt_P450_sf"/>
</dbReference>
<evidence type="ECO:0000313" key="5">
    <source>
        <dbReference type="Proteomes" id="UP000006671"/>
    </source>
</evidence>
<dbReference type="FunCoup" id="D2VXD0">
    <property type="interactions" value="299"/>
</dbReference>
<dbReference type="SUPFAM" id="SSF48264">
    <property type="entry name" value="Cytochrome P450"/>
    <property type="match status" value="1"/>
</dbReference>
<dbReference type="GO" id="GO:0004497">
    <property type="term" value="F:monooxygenase activity"/>
    <property type="evidence" value="ECO:0007669"/>
    <property type="project" value="UniProtKB-KW"/>
</dbReference>
<keyword evidence="5" id="KW-1185">Reference proteome</keyword>
<dbReference type="PRINTS" id="PR00463">
    <property type="entry name" value="EP450I"/>
</dbReference>
<dbReference type="EMBL" id="GG738907">
    <property type="protein sequence ID" value="EFC38485.1"/>
    <property type="molecule type" value="Genomic_DNA"/>
</dbReference>
<dbReference type="InterPro" id="IPR002401">
    <property type="entry name" value="Cyt_P450_E_grp-I"/>
</dbReference>
<feature type="transmembrane region" description="Helical" evidence="3">
    <location>
        <begin position="12"/>
        <end position="34"/>
    </location>
</feature>
<organism evidence="5">
    <name type="scientific">Naegleria gruberi</name>
    <name type="common">Amoeba</name>
    <dbReference type="NCBI Taxonomy" id="5762"/>
    <lineage>
        <taxon>Eukaryota</taxon>
        <taxon>Discoba</taxon>
        <taxon>Heterolobosea</taxon>
        <taxon>Tetramitia</taxon>
        <taxon>Eutetramitia</taxon>
        <taxon>Vahlkampfiidae</taxon>
        <taxon>Naegleria</taxon>
    </lineage>
</organism>
<dbReference type="Gene3D" id="1.10.630.10">
    <property type="entry name" value="Cytochrome P450"/>
    <property type="match status" value="1"/>
</dbReference>
<comment type="similarity">
    <text evidence="2">Belongs to the cytochrome P450 family.</text>
</comment>
<dbReference type="PANTHER" id="PTHR24301:SF2">
    <property type="entry name" value="THROMBOXANE-A SYNTHASE"/>
    <property type="match status" value="1"/>
</dbReference>
<dbReference type="PROSITE" id="PS00086">
    <property type="entry name" value="CYTOCHROME_P450"/>
    <property type="match status" value="1"/>
</dbReference>
<dbReference type="InterPro" id="IPR017972">
    <property type="entry name" value="Cyt_P450_CS"/>
</dbReference>
<dbReference type="PANTHER" id="PTHR24301">
    <property type="entry name" value="THROMBOXANE-A SYNTHASE"/>
    <property type="match status" value="1"/>
</dbReference>
<dbReference type="eggNOG" id="KOG0158">
    <property type="taxonomic scope" value="Eukaryota"/>
</dbReference>
<dbReference type="AlphaFoldDB" id="D2VXD0"/>